<keyword evidence="4" id="KW-0489">Methyltransferase</keyword>
<organism evidence="4 5">
    <name type="scientific">Periweissella fabalis</name>
    <dbReference type="NCBI Taxonomy" id="1070421"/>
    <lineage>
        <taxon>Bacteria</taxon>
        <taxon>Bacillati</taxon>
        <taxon>Bacillota</taxon>
        <taxon>Bacilli</taxon>
        <taxon>Lactobacillales</taxon>
        <taxon>Lactobacillaceae</taxon>
        <taxon>Periweissella</taxon>
    </lineage>
</organism>
<feature type="binding site" evidence="1">
    <location>
        <position position="20"/>
    </location>
    <ligand>
        <name>Zn(2+)</name>
        <dbReference type="ChEBI" id="CHEBI:29105"/>
    </ligand>
</feature>
<evidence type="ECO:0000256" key="2">
    <source>
        <dbReference type="PIRSR" id="PIRSR018249-2"/>
    </source>
</evidence>
<name>A0A7X6N4K1_9LACO</name>
<feature type="binding site" evidence="2">
    <location>
        <begin position="104"/>
        <end position="105"/>
    </location>
    <ligand>
        <name>S-adenosyl-L-methionine</name>
        <dbReference type="ChEBI" id="CHEBI:59789"/>
    </ligand>
</feature>
<dbReference type="GO" id="GO:0008168">
    <property type="term" value="F:methyltransferase activity"/>
    <property type="evidence" value="ECO:0007669"/>
    <property type="project" value="UniProtKB-KW"/>
</dbReference>
<dbReference type="SUPFAM" id="SSF53335">
    <property type="entry name" value="S-adenosyl-L-methionine-dependent methyltransferases"/>
    <property type="match status" value="1"/>
</dbReference>
<feature type="binding site" evidence="1">
    <location>
        <position position="37"/>
    </location>
    <ligand>
        <name>Zn(2+)</name>
        <dbReference type="ChEBI" id="CHEBI:29105"/>
    </ligand>
</feature>
<feature type="binding site" evidence="1">
    <location>
        <position position="23"/>
    </location>
    <ligand>
        <name>Zn(2+)</name>
        <dbReference type="ChEBI" id="CHEBI:29105"/>
    </ligand>
</feature>
<dbReference type="GO" id="GO:0046872">
    <property type="term" value="F:metal ion binding"/>
    <property type="evidence" value="ECO:0007669"/>
    <property type="project" value="UniProtKB-KW"/>
</dbReference>
<dbReference type="InterPro" id="IPR029063">
    <property type="entry name" value="SAM-dependent_MTases_sf"/>
</dbReference>
<keyword evidence="2" id="KW-0949">S-adenosyl-L-methionine</keyword>
<dbReference type="Proteomes" id="UP000549765">
    <property type="component" value="Unassembled WGS sequence"/>
</dbReference>
<feature type="binding site" evidence="1">
    <location>
        <position position="41"/>
    </location>
    <ligand>
        <name>Zn(2+)</name>
        <dbReference type="ChEBI" id="CHEBI:29105"/>
    </ligand>
</feature>
<accession>A0A7X6N4K1</accession>
<dbReference type="Gene3D" id="3.40.50.150">
    <property type="entry name" value="Vaccinia Virus protein VP39"/>
    <property type="match status" value="1"/>
</dbReference>
<dbReference type="EMBL" id="JAAXPN010000007">
    <property type="protein sequence ID" value="NKZ24509.1"/>
    <property type="molecule type" value="Genomic_DNA"/>
</dbReference>
<dbReference type="AlphaFoldDB" id="A0A7X6N4K1"/>
<keyword evidence="4" id="KW-0808">Transferase</keyword>
<comment type="caution">
    <text evidence="4">The sequence shown here is derived from an EMBL/GenBank/DDBJ whole genome shotgun (WGS) entry which is preliminary data.</text>
</comment>
<dbReference type="InterPro" id="IPR016718">
    <property type="entry name" value="rRNA_m1G-MeTrfase_A_prd"/>
</dbReference>
<dbReference type="RefSeq" id="WP_168722305.1">
    <property type="nucleotide sequence ID" value="NZ_JAAXPN010000007.1"/>
</dbReference>
<keyword evidence="1" id="KW-0862">Zinc</keyword>
<proteinExistence type="predicted"/>
<dbReference type="InterPro" id="IPR041698">
    <property type="entry name" value="Methyltransf_25"/>
</dbReference>
<dbReference type="CDD" id="cd02440">
    <property type="entry name" value="AdoMet_MTases"/>
    <property type="match status" value="1"/>
</dbReference>
<evidence type="ECO:0000256" key="1">
    <source>
        <dbReference type="PIRSR" id="PIRSR018249-1"/>
    </source>
</evidence>
<dbReference type="GO" id="GO:0032259">
    <property type="term" value="P:methylation"/>
    <property type="evidence" value="ECO:0007669"/>
    <property type="project" value="UniProtKB-KW"/>
</dbReference>
<dbReference type="Pfam" id="PF13649">
    <property type="entry name" value="Methyltransf_25"/>
    <property type="match status" value="1"/>
</dbReference>
<keyword evidence="1" id="KW-0479">Metal-binding</keyword>
<feature type="binding site" evidence="2">
    <location>
        <position position="79"/>
    </location>
    <ligand>
        <name>S-adenosyl-L-methionine</name>
        <dbReference type="ChEBI" id="CHEBI:59789"/>
    </ligand>
</feature>
<evidence type="ECO:0000313" key="4">
    <source>
        <dbReference type="EMBL" id="NKZ24509.1"/>
    </source>
</evidence>
<protein>
    <submittedName>
        <fullName evidence="4">Methyltransferase domain-containing protein</fullName>
    </submittedName>
</protein>
<reference evidence="4 5" key="1">
    <citation type="submission" date="2020-04" db="EMBL/GenBank/DDBJ databases">
        <title>MicrobeNet Type strains.</title>
        <authorList>
            <person name="Nicholson A.C."/>
        </authorList>
    </citation>
    <scope>NUCLEOTIDE SEQUENCE [LARGE SCALE GENOMIC DNA]</scope>
    <source>
        <strain evidence="4 5">CCUG 61472</strain>
    </source>
</reference>
<sequence>MKKIDKGRVFVQENLALFQCPNCQTAFTKVVGNTVSCVNQHAFDLSKKGTLYFLNHAVNTEYDDAMLASRRKVLTAGLFDGIVDAVATALPTTSQTILDVGTGEGTPFAKLLAQRGNVDTAIAFDISKAGVNLATQLETQAFFAVADLAQLPFADATFSSIVEFFSPSAYAEFNRVIQPNGMLVKVVPNRFYLRELREMLYPEGSKHHTYDNHQVVDLFMQNYPNTEIKDVTYQWTIPTDLYADLLHMTPLHWGARPEAQAMAEQTSLTSVTVDVQLLITHFS</sequence>
<feature type="binding site" evidence="2">
    <location>
        <position position="192"/>
    </location>
    <ligand>
        <name>S-adenosyl-L-methionine</name>
        <dbReference type="ChEBI" id="CHEBI:59789"/>
    </ligand>
</feature>
<evidence type="ECO:0000313" key="5">
    <source>
        <dbReference type="Proteomes" id="UP000549765"/>
    </source>
</evidence>
<feature type="domain" description="Methyltransferase" evidence="3">
    <location>
        <begin position="97"/>
        <end position="181"/>
    </location>
</feature>
<evidence type="ECO:0000259" key="3">
    <source>
        <dbReference type="Pfam" id="PF13649"/>
    </source>
</evidence>
<dbReference type="PIRSF" id="PIRSF018249">
    <property type="entry name" value="MyrA_prd"/>
    <property type="match status" value="1"/>
</dbReference>
<keyword evidence="5" id="KW-1185">Reference proteome</keyword>
<gene>
    <name evidence="4" type="ORF">HF964_06830</name>
</gene>